<dbReference type="AlphaFoldDB" id="A0A6J4MTS0"/>
<dbReference type="SUPFAM" id="SSF48452">
    <property type="entry name" value="TPR-like"/>
    <property type="match status" value="1"/>
</dbReference>
<dbReference type="PROSITE" id="PS51352">
    <property type="entry name" value="THIOREDOXIN_2"/>
    <property type="match status" value="1"/>
</dbReference>
<dbReference type="Pfam" id="PF14561">
    <property type="entry name" value="TPR_20"/>
    <property type="match status" value="1"/>
</dbReference>
<sequence>MTMPFSRPGAVDLSGLKRAPQAGPSQGLPVQGRAGAGGAAAAAGTQAGAAAYSFDVDEQNFQLLLEASMTAPVLLVVYSPSRLPASADLADDLATVAEELDGRVAVGRVDVDAQPAIAQALRVQAVPLVVMVLQGQLQPLFQDAPPLEELRALLPQLLQQLAAQGMTGRHEPFGTGPAAVAGEEAEEEPLDPRYAPAEEALVRGDLETAATEYQRLLSANPADTEAAVGLARTGLLRRTREADLTTARNAAAADPGDVEAQLLVADLDLLGGHVDDAFDRLVALVRRTAGDERDRVRMHLIDLFAVVGSEDPRVLRGRRELASALF</sequence>
<name>A0A6J4MTS0_9ACTN</name>
<feature type="domain" description="Thioredoxin" evidence="2">
    <location>
        <begin position="45"/>
        <end position="159"/>
    </location>
</feature>
<dbReference type="InterPro" id="IPR011990">
    <property type="entry name" value="TPR-like_helical_dom_sf"/>
</dbReference>
<dbReference type="Pfam" id="PF00085">
    <property type="entry name" value="Thioredoxin"/>
    <property type="match status" value="1"/>
</dbReference>
<evidence type="ECO:0000313" key="3">
    <source>
        <dbReference type="EMBL" id="CAA9368610.1"/>
    </source>
</evidence>
<dbReference type="InterPro" id="IPR013766">
    <property type="entry name" value="Thioredoxin_domain"/>
</dbReference>
<dbReference type="Gene3D" id="3.40.30.10">
    <property type="entry name" value="Glutaredoxin"/>
    <property type="match status" value="1"/>
</dbReference>
<proteinExistence type="predicted"/>
<evidence type="ECO:0000259" key="2">
    <source>
        <dbReference type="PROSITE" id="PS51352"/>
    </source>
</evidence>
<dbReference type="GO" id="GO:0006950">
    <property type="term" value="P:response to stress"/>
    <property type="evidence" value="ECO:0007669"/>
    <property type="project" value="UniProtKB-ARBA"/>
</dbReference>
<reference evidence="3" key="1">
    <citation type="submission" date="2020-02" db="EMBL/GenBank/DDBJ databases">
        <authorList>
            <person name="Meier V. D."/>
        </authorList>
    </citation>
    <scope>NUCLEOTIDE SEQUENCE</scope>
    <source>
        <strain evidence="3">AVDCRST_MAG32</strain>
    </source>
</reference>
<evidence type="ECO:0000256" key="1">
    <source>
        <dbReference type="SAM" id="MobiDB-lite"/>
    </source>
</evidence>
<dbReference type="EMBL" id="CADCUM010000017">
    <property type="protein sequence ID" value="CAA9368610.1"/>
    <property type="molecule type" value="Genomic_DNA"/>
</dbReference>
<organism evidence="3">
    <name type="scientific">uncultured Nocardioides sp</name>
    <dbReference type="NCBI Taxonomy" id="198441"/>
    <lineage>
        <taxon>Bacteria</taxon>
        <taxon>Bacillati</taxon>
        <taxon>Actinomycetota</taxon>
        <taxon>Actinomycetes</taxon>
        <taxon>Propionibacteriales</taxon>
        <taxon>Nocardioidaceae</taxon>
        <taxon>Nocardioides</taxon>
        <taxon>environmental samples</taxon>
    </lineage>
</organism>
<accession>A0A6J4MTS0</accession>
<dbReference type="InterPro" id="IPR036249">
    <property type="entry name" value="Thioredoxin-like_sf"/>
</dbReference>
<feature type="region of interest" description="Disordered" evidence="1">
    <location>
        <begin position="169"/>
        <end position="190"/>
    </location>
</feature>
<dbReference type="Gene3D" id="1.25.40.10">
    <property type="entry name" value="Tetratricopeptide repeat domain"/>
    <property type="match status" value="1"/>
</dbReference>
<feature type="region of interest" description="Disordered" evidence="1">
    <location>
        <begin position="1"/>
        <end position="35"/>
    </location>
</feature>
<gene>
    <name evidence="3" type="ORF">AVDCRST_MAG32-333</name>
</gene>
<dbReference type="SUPFAM" id="SSF52833">
    <property type="entry name" value="Thioredoxin-like"/>
    <property type="match status" value="1"/>
</dbReference>
<protein>
    <submittedName>
        <fullName evidence="3">FIG000875: Thioredoxin domain-containing protein EC-YbbN</fullName>
    </submittedName>
</protein>